<dbReference type="GO" id="GO:0061630">
    <property type="term" value="F:ubiquitin protein ligase activity"/>
    <property type="evidence" value="ECO:0007669"/>
    <property type="project" value="UniProtKB-EC"/>
</dbReference>
<name>A0A0D6R6L2_ARACU</name>
<comment type="catalytic activity">
    <reaction evidence="1">
        <text>S-ubiquitinyl-[E2 ubiquitin-conjugating enzyme]-L-cysteine + [acceptor protein]-L-lysine = [E2 ubiquitin-conjugating enzyme]-L-cysteine + N(6)-ubiquitinyl-[acceptor protein]-L-lysine.</text>
        <dbReference type="EC" id="2.3.2.27"/>
    </reaction>
</comment>
<dbReference type="AlphaFoldDB" id="A0A0D6R6L2"/>
<evidence type="ECO:0000256" key="3">
    <source>
        <dbReference type="ARBA" id="ARBA00012483"/>
    </source>
</evidence>
<keyword evidence="6" id="KW-0175">Coiled coil</keyword>
<dbReference type="Pfam" id="PF04564">
    <property type="entry name" value="U-box"/>
    <property type="match status" value="1"/>
</dbReference>
<evidence type="ECO:0000256" key="6">
    <source>
        <dbReference type="SAM" id="Coils"/>
    </source>
</evidence>
<dbReference type="Gene3D" id="1.20.930.20">
    <property type="entry name" value="Adaptor protein Cbl, N-terminal domain"/>
    <property type="match status" value="1"/>
</dbReference>
<sequence>MMGTGLELIPVGAVVSTLCEQLAQIALAAQDIRTEKSFKQLGDYLNNITKLLLKLDAYIAESPGLVAALNSLKDEVDKAERLVNKYKKSSYITNILHCKSICDALQKAMRDIGKALQLLELCNLEVNEYTRNALMLLESEMTQAEVRVPSESLQILDVLQAAIEKDRTDRVLAVELLEKIAWTHGVLPEPTMMHNELSKFEKDIEEAKERKENQEVQYMQQVLSLLSLEDSAKELEASHRRYSELRDKILKCQDNFSINEPPSQFICSLTNKVMDDPVMLSTGHTYERKAIQHRFNEHDFTDPASGQPLQECVLRSNHLLDRAIKVWKQQNYAAQILQARNRLLTGVEVEQKKVLCDLSALCKENPDCKDWIVFEGLVPIIVDVMKQRNKDLRALCFFTLQLVVKDNNHAKDKLFESGGLKQIIKNLDRGHTVSRAAISLLLEFIKNRNDFVSKFGQERGAVLLLVTVLLRGNHADMRSEIEQMLDNLSETPDNIEAMVMGNWCKPLVDRLSKGSGKSKLAMAKALAKFDLDDIRRESLIEEHVIEDLVDILKSRDIESKFSSLKALQNLSSHEKANKHFVESGAVPWLIDSLQRPEQLLKSSSLAN</sequence>
<dbReference type="SUPFAM" id="SSF57850">
    <property type="entry name" value="RING/U-box"/>
    <property type="match status" value="1"/>
</dbReference>
<dbReference type="UniPathway" id="UPA00143"/>
<comment type="pathway">
    <text evidence="2">Protein modification; protein ubiquitination.</text>
</comment>
<evidence type="ECO:0000259" key="7">
    <source>
        <dbReference type="PROSITE" id="PS51698"/>
    </source>
</evidence>
<proteinExistence type="predicted"/>
<dbReference type="PANTHER" id="PTHR45958">
    <property type="entry name" value="RING-TYPE E3 UBIQUITIN TRANSFERASE"/>
    <property type="match status" value="1"/>
</dbReference>
<dbReference type="SUPFAM" id="SSF48371">
    <property type="entry name" value="ARM repeat"/>
    <property type="match status" value="1"/>
</dbReference>
<dbReference type="InterPro" id="IPR016024">
    <property type="entry name" value="ARM-type_fold"/>
</dbReference>
<dbReference type="InterPro" id="IPR000225">
    <property type="entry name" value="Armadillo"/>
</dbReference>
<evidence type="ECO:0000256" key="2">
    <source>
        <dbReference type="ARBA" id="ARBA00004906"/>
    </source>
</evidence>
<dbReference type="Gene3D" id="1.25.10.10">
    <property type="entry name" value="Leucine-rich Repeat Variant"/>
    <property type="match status" value="1"/>
</dbReference>
<evidence type="ECO:0000256" key="1">
    <source>
        <dbReference type="ARBA" id="ARBA00000900"/>
    </source>
</evidence>
<feature type="repeat" description="ARM" evidence="5">
    <location>
        <begin position="543"/>
        <end position="585"/>
    </location>
</feature>
<dbReference type="InterPro" id="IPR045210">
    <property type="entry name" value="RING-Ubox_PUB"/>
</dbReference>
<dbReference type="InterPro" id="IPR003613">
    <property type="entry name" value="Ubox_domain"/>
</dbReference>
<protein>
    <recommendedName>
        <fullName evidence="3">RING-type E3 ubiquitin transferase</fullName>
        <ecNumber evidence="3">2.3.2.27</ecNumber>
    </recommendedName>
</protein>
<dbReference type="Gene3D" id="3.30.40.10">
    <property type="entry name" value="Zinc/RING finger domain, C3HC4 (zinc finger)"/>
    <property type="match status" value="1"/>
</dbReference>
<dbReference type="GO" id="GO:0007166">
    <property type="term" value="P:cell surface receptor signaling pathway"/>
    <property type="evidence" value="ECO:0007669"/>
    <property type="project" value="InterPro"/>
</dbReference>
<dbReference type="InterPro" id="IPR011989">
    <property type="entry name" value="ARM-like"/>
</dbReference>
<dbReference type="EMBL" id="GCKF01025399">
    <property type="protein sequence ID" value="JAG98449.1"/>
    <property type="molecule type" value="Transcribed_RNA"/>
</dbReference>
<dbReference type="CDD" id="cd16664">
    <property type="entry name" value="RING-Ubox_PUB"/>
    <property type="match status" value="1"/>
</dbReference>
<evidence type="ECO:0000256" key="4">
    <source>
        <dbReference type="ARBA" id="ARBA00022679"/>
    </source>
</evidence>
<dbReference type="EC" id="2.3.2.27" evidence="3"/>
<dbReference type="PROSITE" id="PS51698">
    <property type="entry name" value="U_BOX"/>
    <property type="match status" value="1"/>
</dbReference>
<reference evidence="8" key="1">
    <citation type="submission" date="2015-03" db="EMBL/GenBank/DDBJ databases">
        <title>A transcriptome of Araucaria cunninghamii, an australian fine timber species.</title>
        <authorList>
            <person name="Jing Yi C.J.Y."/>
            <person name="Yin San L.Y.S."/>
            <person name="Abdul Karim S.S."/>
            <person name="Wan Azmi N.N."/>
            <person name="Hercus R.R."/>
            <person name="Croft L.L."/>
        </authorList>
    </citation>
    <scope>NUCLEOTIDE SEQUENCE</scope>
    <source>
        <strain evidence="8">MI0301</strain>
        <tissue evidence="8">Leaf</tissue>
    </source>
</reference>
<accession>A0A0D6R6L2</accession>
<feature type="coiled-coil region" evidence="6">
    <location>
        <begin position="197"/>
        <end position="248"/>
    </location>
</feature>
<dbReference type="InterPro" id="IPR013083">
    <property type="entry name" value="Znf_RING/FYVE/PHD"/>
</dbReference>
<dbReference type="GO" id="GO:0016567">
    <property type="term" value="P:protein ubiquitination"/>
    <property type="evidence" value="ECO:0007669"/>
    <property type="project" value="UniProtKB-UniPathway"/>
</dbReference>
<dbReference type="PROSITE" id="PS50176">
    <property type="entry name" value="ARM_REPEAT"/>
    <property type="match status" value="1"/>
</dbReference>
<evidence type="ECO:0000313" key="8">
    <source>
        <dbReference type="EMBL" id="JAG98449.1"/>
    </source>
</evidence>
<feature type="domain" description="U-box" evidence="7">
    <location>
        <begin position="260"/>
        <end position="334"/>
    </location>
</feature>
<keyword evidence="4" id="KW-0808">Transferase</keyword>
<dbReference type="PANTHER" id="PTHR45958:SF15">
    <property type="entry name" value="RING-TYPE E3 UBIQUITIN TRANSFERASE"/>
    <property type="match status" value="1"/>
</dbReference>
<organism evidence="8">
    <name type="scientific">Araucaria cunninghamii</name>
    <name type="common">Hoop pine</name>
    <name type="synonym">Moreton Bay pine</name>
    <dbReference type="NCBI Taxonomy" id="56994"/>
    <lineage>
        <taxon>Eukaryota</taxon>
        <taxon>Viridiplantae</taxon>
        <taxon>Streptophyta</taxon>
        <taxon>Embryophyta</taxon>
        <taxon>Tracheophyta</taxon>
        <taxon>Spermatophyta</taxon>
        <taxon>Pinopsida</taxon>
        <taxon>Pinidae</taxon>
        <taxon>Conifers II</taxon>
        <taxon>Araucariales</taxon>
        <taxon>Araucariaceae</taxon>
        <taxon>Araucaria</taxon>
    </lineage>
</organism>
<dbReference type="InterPro" id="IPR036537">
    <property type="entry name" value="Adaptor_Cbl_N_dom_sf"/>
</dbReference>
<dbReference type="InterPro" id="IPR052608">
    <property type="entry name" value="U-box_domain_protein"/>
</dbReference>
<dbReference type="SMART" id="SM00504">
    <property type="entry name" value="Ubox"/>
    <property type="match status" value="1"/>
</dbReference>
<evidence type="ECO:0000256" key="5">
    <source>
        <dbReference type="PROSITE-ProRule" id="PRU00259"/>
    </source>
</evidence>